<evidence type="ECO:0000313" key="4">
    <source>
        <dbReference type="Proteomes" id="UP000316030"/>
    </source>
</evidence>
<dbReference type="InterPro" id="IPR016130">
    <property type="entry name" value="Tyr_Pase_AS"/>
</dbReference>
<proteinExistence type="inferred from homology"/>
<reference evidence="3 4" key="1">
    <citation type="submission" date="2017-05" db="EMBL/GenBank/DDBJ databases">
        <authorList>
            <person name="Varghese N."/>
            <person name="Submissions S."/>
        </authorList>
    </citation>
    <scope>NUCLEOTIDE SEQUENCE [LARGE SCALE GENOMIC DNA]</scope>
    <source>
        <strain evidence="3 4">DSM 29506</strain>
    </source>
</reference>
<dbReference type="RefSeq" id="WP_142494727.1">
    <property type="nucleotide sequence ID" value="NZ_FXTO01000037.1"/>
</dbReference>
<keyword evidence="4" id="KW-1185">Reference proteome</keyword>
<dbReference type="SUPFAM" id="SSF52799">
    <property type="entry name" value="(Phosphotyrosine protein) phosphatases II"/>
    <property type="match status" value="1"/>
</dbReference>
<evidence type="ECO:0000259" key="2">
    <source>
        <dbReference type="PROSITE" id="PS50056"/>
    </source>
</evidence>
<feature type="domain" description="Tyrosine specific protein phosphatases" evidence="2">
    <location>
        <begin position="119"/>
        <end position="155"/>
    </location>
</feature>
<evidence type="ECO:0000313" key="3">
    <source>
        <dbReference type="EMBL" id="SMO97532.1"/>
    </source>
</evidence>
<protein>
    <submittedName>
        <fullName evidence="3">Protein-tyrosine phosphatase</fullName>
    </submittedName>
</protein>
<name>A0A521FMZ3_9RHOB</name>
<dbReference type="EMBL" id="FXTO01000037">
    <property type="protein sequence ID" value="SMO97532.1"/>
    <property type="molecule type" value="Genomic_DNA"/>
</dbReference>
<dbReference type="PROSITE" id="PS00383">
    <property type="entry name" value="TYR_PHOSPHATASE_1"/>
    <property type="match status" value="1"/>
</dbReference>
<dbReference type="AlphaFoldDB" id="A0A521FMZ3"/>
<dbReference type="PROSITE" id="PS50056">
    <property type="entry name" value="TYR_PHOSPHATASE_2"/>
    <property type="match status" value="1"/>
</dbReference>
<dbReference type="Proteomes" id="UP000316030">
    <property type="component" value="Unassembled WGS sequence"/>
</dbReference>
<dbReference type="GO" id="GO:0004721">
    <property type="term" value="F:phosphoprotein phosphatase activity"/>
    <property type="evidence" value="ECO:0007669"/>
    <property type="project" value="InterPro"/>
</dbReference>
<dbReference type="InterPro" id="IPR000387">
    <property type="entry name" value="Tyr_Pase_dom"/>
</dbReference>
<dbReference type="InterPro" id="IPR029021">
    <property type="entry name" value="Prot-tyrosine_phosphatase-like"/>
</dbReference>
<dbReference type="OrthoDB" id="1188001at2"/>
<dbReference type="InterPro" id="IPR026893">
    <property type="entry name" value="Tyr/Ser_Pase_IphP-type"/>
</dbReference>
<comment type="similarity">
    <text evidence="1">Belongs to the protein-tyrosine phosphatase family.</text>
</comment>
<dbReference type="Pfam" id="PF13350">
    <property type="entry name" value="Y_phosphatase3"/>
    <property type="match status" value="1"/>
</dbReference>
<dbReference type="PANTHER" id="PTHR31126:SF1">
    <property type="entry name" value="TYROSINE SPECIFIC PROTEIN PHOSPHATASES DOMAIN-CONTAINING PROTEIN"/>
    <property type="match status" value="1"/>
</dbReference>
<evidence type="ECO:0000256" key="1">
    <source>
        <dbReference type="ARBA" id="ARBA00009580"/>
    </source>
</evidence>
<dbReference type="PANTHER" id="PTHR31126">
    <property type="entry name" value="TYROSINE-PROTEIN PHOSPHATASE"/>
    <property type="match status" value="1"/>
</dbReference>
<dbReference type="Gene3D" id="3.90.190.10">
    <property type="entry name" value="Protein tyrosine phosphatase superfamily"/>
    <property type="match status" value="1"/>
</dbReference>
<gene>
    <name evidence="3" type="ORF">SAMN06265173_1376</name>
</gene>
<sequence>MRFTRHIPLNGSYNIRDLGGYPTATGPTAWRRILRADSLHRLDDQAMLALHEMGCDTVIDLRRAEETTAQPNPFATAMPQVQYHNISLFEGLDPLITVDTDSADLLLDIYRLALTERGAEFATILRIIAQAEGAVLFHCTAGKDRTGMIAALLLLLAGATRDTVIADYALTGDYAPAMFAALHAEVQAAGGAFDLSSPLLLCNPATMEALLQDLHDQHGGAEAYLLRHGLTETELAALRARLSDIAEQKGAA</sequence>
<organism evidence="3 4">
    <name type="scientific">Thalassovita litoralis</name>
    <dbReference type="NCBI Taxonomy" id="1010611"/>
    <lineage>
        <taxon>Bacteria</taxon>
        <taxon>Pseudomonadati</taxon>
        <taxon>Pseudomonadota</taxon>
        <taxon>Alphaproteobacteria</taxon>
        <taxon>Rhodobacterales</taxon>
        <taxon>Roseobacteraceae</taxon>
        <taxon>Thalassovita</taxon>
    </lineage>
</organism>
<accession>A0A521FMZ3</accession>